<feature type="signal peptide" evidence="6">
    <location>
        <begin position="1"/>
        <end position="16"/>
    </location>
</feature>
<dbReference type="AlphaFoldDB" id="A0A5C3KWL5"/>
<dbReference type="STRING" id="230819.A0A5C3KWL5"/>
<feature type="region of interest" description="Disordered" evidence="4">
    <location>
        <begin position="484"/>
        <end position="725"/>
    </location>
</feature>
<dbReference type="GO" id="GO:0004190">
    <property type="term" value="F:aspartic-type endopeptidase activity"/>
    <property type="evidence" value="ECO:0007669"/>
    <property type="project" value="UniProtKB-KW"/>
</dbReference>
<dbReference type="GO" id="GO:0006508">
    <property type="term" value="P:proteolysis"/>
    <property type="evidence" value="ECO:0007669"/>
    <property type="project" value="UniProtKB-KW"/>
</dbReference>
<keyword evidence="9" id="KW-1185">Reference proteome</keyword>
<keyword evidence="5" id="KW-0472">Membrane</keyword>
<name>A0A5C3KWL5_COPMA</name>
<organism evidence="8 9">
    <name type="scientific">Coprinopsis marcescibilis</name>
    <name type="common">Agaric fungus</name>
    <name type="synonym">Psathyrella marcescibilis</name>
    <dbReference type="NCBI Taxonomy" id="230819"/>
    <lineage>
        <taxon>Eukaryota</taxon>
        <taxon>Fungi</taxon>
        <taxon>Dikarya</taxon>
        <taxon>Basidiomycota</taxon>
        <taxon>Agaricomycotina</taxon>
        <taxon>Agaricomycetes</taxon>
        <taxon>Agaricomycetidae</taxon>
        <taxon>Agaricales</taxon>
        <taxon>Agaricineae</taxon>
        <taxon>Psathyrellaceae</taxon>
        <taxon>Coprinopsis</taxon>
    </lineage>
</organism>
<feature type="chain" id="PRO_5023107653" evidence="6">
    <location>
        <begin position="17"/>
        <end position="725"/>
    </location>
</feature>
<feature type="compositionally biased region" description="Polar residues" evidence="4">
    <location>
        <begin position="697"/>
        <end position="707"/>
    </location>
</feature>
<dbReference type="InterPro" id="IPR021109">
    <property type="entry name" value="Peptidase_aspartic_dom_sf"/>
</dbReference>
<feature type="compositionally biased region" description="Low complexity" evidence="4">
    <location>
        <begin position="595"/>
        <end position="617"/>
    </location>
</feature>
<dbReference type="PROSITE" id="PS51767">
    <property type="entry name" value="PEPTIDASE_A1"/>
    <property type="match status" value="1"/>
</dbReference>
<gene>
    <name evidence="8" type="ORF">FA15DRAFT_380750</name>
</gene>
<dbReference type="InterPro" id="IPR034164">
    <property type="entry name" value="Pepsin-like_dom"/>
</dbReference>
<evidence type="ECO:0000313" key="8">
    <source>
        <dbReference type="EMBL" id="TFK24926.1"/>
    </source>
</evidence>
<dbReference type="PANTHER" id="PTHR47966:SF51">
    <property type="entry name" value="BETA-SITE APP-CLEAVING ENZYME, ISOFORM A-RELATED"/>
    <property type="match status" value="1"/>
</dbReference>
<dbReference type="Pfam" id="PF00026">
    <property type="entry name" value="Asp"/>
    <property type="match status" value="2"/>
</dbReference>
<dbReference type="PROSITE" id="PS00141">
    <property type="entry name" value="ASP_PROTEASE"/>
    <property type="match status" value="1"/>
</dbReference>
<keyword evidence="3" id="KW-0378">Hydrolase</keyword>
<evidence type="ECO:0000313" key="9">
    <source>
        <dbReference type="Proteomes" id="UP000307440"/>
    </source>
</evidence>
<proteinExistence type="inferred from homology"/>
<dbReference type="SUPFAM" id="SSF50630">
    <property type="entry name" value="Acid proteases"/>
    <property type="match status" value="1"/>
</dbReference>
<dbReference type="InterPro" id="IPR001461">
    <property type="entry name" value="Aspartic_peptidase_A1"/>
</dbReference>
<dbReference type="EMBL" id="ML210192">
    <property type="protein sequence ID" value="TFK24926.1"/>
    <property type="molecule type" value="Genomic_DNA"/>
</dbReference>
<dbReference type="OrthoDB" id="15189at2759"/>
<feature type="compositionally biased region" description="Gly residues" evidence="4">
    <location>
        <begin position="712"/>
        <end position="725"/>
    </location>
</feature>
<evidence type="ECO:0000256" key="6">
    <source>
        <dbReference type="SAM" id="SignalP"/>
    </source>
</evidence>
<keyword evidence="5" id="KW-0812">Transmembrane</keyword>
<keyword evidence="5" id="KW-1133">Transmembrane helix</keyword>
<keyword evidence="3 8" id="KW-0645">Protease</keyword>
<sequence>MRSFLIPLSLLATVYATRVPFEVHLTDKPSAAGLTRRAATAVGNTGNAQYVANISIAGNNVPVLLDTGSSDLWVYFPTTPSNIDQLQDTGTEVSLNYAIGRAHGTAHRGPVSFAGYTVRDQPFLYVKDASTFSSDIHDQGYDGLFGLGPNSGSVIRKKLDKKGADTFMQNIFNNADLDRNYITVLLDRKKDPSDPFQGQMTISEIIPEFANITSAPKLDVDTVMRLLKSDQHWQALTDKDNGIIGPDGNPIKLKSIVPGAPDEQMVAVIDTGFTFSQVPREVADQIYGRVKGAAYDAKNEWWLVPCGQYLNISFNFAGVNYPIHPLDTVDDNFDRYDATGKKVCIGSFQPITTAFSLLGHYDMILGMSFLRSVYALFDFGEWIENGTGDHPFIQMVSHTNPRTARADFVQTRLAGLDTISDARWQLLPMEQMQASPVSDEEKKKKYQEMVLSRWPYILGGCLAFVVICVGLCVWRCCCRKAKAKGAKGGKGNAKGGLKSRFGFGGGREKEGRKELEDAYNSGAFSESSGKAGEALGAGRSPYGNMPSQTHLPLGRNASAVDLGERPSGQYERPSGQYERPSGQYERGVDGRGSLSQPPQQHSQYHPQPQQYDQYDQPTYSPRAAQMQAQNPFASQQSLHHPQQQQQQDPFNAPPAPPGYQQQQHDGTGYSQQQQHYQQPQQQQQPQDGYALDAYPQYPQQSYGQEYRQQGDAYGGYTQGGGYHAR</sequence>
<feature type="domain" description="Peptidase A1" evidence="7">
    <location>
        <begin position="50"/>
        <end position="388"/>
    </location>
</feature>
<evidence type="ECO:0000259" key="7">
    <source>
        <dbReference type="PROSITE" id="PS51767"/>
    </source>
</evidence>
<reference evidence="8 9" key="1">
    <citation type="journal article" date="2019" name="Nat. Ecol. Evol.">
        <title>Megaphylogeny resolves global patterns of mushroom evolution.</title>
        <authorList>
            <person name="Varga T."/>
            <person name="Krizsan K."/>
            <person name="Foldi C."/>
            <person name="Dima B."/>
            <person name="Sanchez-Garcia M."/>
            <person name="Sanchez-Ramirez S."/>
            <person name="Szollosi G.J."/>
            <person name="Szarkandi J.G."/>
            <person name="Papp V."/>
            <person name="Albert L."/>
            <person name="Andreopoulos W."/>
            <person name="Angelini C."/>
            <person name="Antonin V."/>
            <person name="Barry K.W."/>
            <person name="Bougher N.L."/>
            <person name="Buchanan P."/>
            <person name="Buyck B."/>
            <person name="Bense V."/>
            <person name="Catcheside P."/>
            <person name="Chovatia M."/>
            <person name="Cooper J."/>
            <person name="Damon W."/>
            <person name="Desjardin D."/>
            <person name="Finy P."/>
            <person name="Geml J."/>
            <person name="Haridas S."/>
            <person name="Hughes K."/>
            <person name="Justo A."/>
            <person name="Karasinski D."/>
            <person name="Kautmanova I."/>
            <person name="Kiss B."/>
            <person name="Kocsube S."/>
            <person name="Kotiranta H."/>
            <person name="LaButti K.M."/>
            <person name="Lechner B.E."/>
            <person name="Liimatainen K."/>
            <person name="Lipzen A."/>
            <person name="Lukacs Z."/>
            <person name="Mihaltcheva S."/>
            <person name="Morgado L.N."/>
            <person name="Niskanen T."/>
            <person name="Noordeloos M.E."/>
            <person name="Ohm R.A."/>
            <person name="Ortiz-Santana B."/>
            <person name="Ovrebo C."/>
            <person name="Racz N."/>
            <person name="Riley R."/>
            <person name="Savchenko A."/>
            <person name="Shiryaev A."/>
            <person name="Soop K."/>
            <person name="Spirin V."/>
            <person name="Szebenyi C."/>
            <person name="Tomsovsky M."/>
            <person name="Tulloss R.E."/>
            <person name="Uehling J."/>
            <person name="Grigoriev I.V."/>
            <person name="Vagvolgyi C."/>
            <person name="Papp T."/>
            <person name="Martin F.M."/>
            <person name="Miettinen O."/>
            <person name="Hibbett D.S."/>
            <person name="Nagy L.G."/>
        </authorList>
    </citation>
    <scope>NUCLEOTIDE SEQUENCE [LARGE SCALE GENOMIC DNA]</scope>
    <source>
        <strain evidence="8 9">CBS 121175</strain>
    </source>
</reference>
<dbReference type="Proteomes" id="UP000307440">
    <property type="component" value="Unassembled WGS sequence"/>
</dbReference>
<protein>
    <submittedName>
        <fullName evidence="8">Acid protease</fullName>
    </submittedName>
</protein>
<keyword evidence="6" id="KW-0732">Signal</keyword>
<feature type="compositionally biased region" description="Low complexity" evidence="4">
    <location>
        <begin position="635"/>
        <end position="650"/>
    </location>
</feature>
<evidence type="ECO:0000256" key="4">
    <source>
        <dbReference type="SAM" id="MobiDB-lite"/>
    </source>
</evidence>
<feature type="transmembrane region" description="Helical" evidence="5">
    <location>
        <begin position="454"/>
        <end position="474"/>
    </location>
</feature>
<evidence type="ECO:0000256" key="5">
    <source>
        <dbReference type="SAM" id="Phobius"/>
    </source>
</evidence>
<evidence type="ECO:0000256" key="3">
    <source>
        <dbReference type="RuleBase" id="RU000454"/>
    </source>
</evidence>
<feature type="compositionally biased region" description="Low complexity" evidence="4">
    <location>
        <begin position="671"/>
        <end position="686"/>
    </location>
</feature>
<feature type="compositionally biased region" description="Basic and acidic residues" evidence="4">
    <location>
        <begin position="506"/>
        <end position="516"/>
    </location>
</feature>
<dbReference type="InterPro" id="IPR001969">
    <property type="entry name" value="Aspartic_peptidase_AS"/>
</dbReference>
<dbReference type="PRINTS" id="PR00792">
    <property type="entry name" value="PEPSIN"/>
</dbReference>
<dbReference type="PANTHER" id="PTHR47966">
    <property type="entry name" value="BETA-SITE APP-CLEAVING ENZYME, ISOFORM A-RELATED"/>
    <property type="match status" value="1"/>
</dbReference>
<comment type="similarity">
    <text evidence="1 3">Belongs to the peptidase A1 family.</text>
</comment>
<accession>A0A5C3KWL5</accession>
<dbReference type="Gene3D" id="2.40.70.10">
    <property type="entry name" value="Acid Proteases"/>
    <property type="match status" value="2"/>
</dbReference>
<evidence type="ECO:0000256" key="1">
    <source>
        <dbReference type="ARBA" id="ARBA00007447"/>
    </source>
</evidence>
<dbReference type="CDD" id="cd05471">
    <property type="entry name" value="pepsin_like"/>
    <property type="match status" value="1"/>
</dbReference>
<dbReference type="InterPro" id="IPR033121">
    <property type="entry name" value="PEPTIDASE_A1"/>
</dbReference>
<evidence type="ECO:0000256" key="2">
    <source>
        <dbReference type="ARBA" id="ARBA00022750"/>
    </source>
</evidence>
<keyword evidence="2 3" id="KW-0064">Aspartyl protease</keyword>